<dbReference type="GO" id="GO:0016787">
    <property type="term" value="F:hydrolase activity"/>
    <property type="evidence" value="ECO:0007669"/>
    <property type="project" value="UniProtKB-KW"/>
</dbReference>
<dbReference type="Proteomes" id="UP000321612">
    <property type="component" value="Unassembled WGS sequence"/>
</dbReference>
<name>A0A5C8GII4_9BACT</name>
<dbReference type="GO" id="GO:0046872">
    <property type="term" value="F:metal ion binding"/>
    <property type="evidence" value="ECO:0007669"/>
    <property type="project" value="UniProtKB-KW"/>
</dbReference>
<feature type="binding site" evidence="1">
    <location>
        <position position="215"/>
    </location>
    <ligand>
        <name>Mg(2+)</name>
        <dbReference type="ChEBI" id="CHEBI:18420"/>
        <label>1</label>
    </ligand>
</feature>
<feature type="binding site" evidence="1">
    <location>
        <position position="213"/>
    </location>
    <ligand>
        <name>Mg(2+)</name>
        <dbReference type="ChEBI" id="CHEBI:18420"/>
        <label>1</label>
    </ligand>
</feature>
<feature type="binding site" evidence="1">
    <location>
        <position position="36"/>
    </location>
    <ligand>
        <name>Mg(2+)</name>
        <dbReference type="ChEBI" id="CHEBI:18420"/>
        <label>1</label>
    </ligand>
</feature>
<comment type="cofactor">
    <cofactor evidence="1">
        <name>Mg(2+)</name>
        <dbReference type="ChEBI" id="CHEBI:18420"/>
    </cofactor>
    <text evidence="1">Binds 2 magnesium ions per subunit.</text>
</comment>
<evidence type="ECO:0000313" key="3">
    <source>
        <dbReference type="Proteomes" id="UP000321612"/>
    </source>
</evidence>
<dbReference type="SUPFAM" id="SSF101478">
    <property type="entry name" value="ADP-ribosylglycohydrolase"/>
    <property type="match status" value="1"/>
</dbReference>
<accession>A0A5C8GII4</accession>
<gene>
    <name evidence="2" type="ORF">ETF27_07120</name>
</gene>
<protein>
    <submittedName>
        <fullName evidence="2">ADP-ribosylglycohydrolase</fullName>
    </submittedName>
</protein>
<dbReference type="Gene3D" id="1.10.4080.10">
    <property type="entry name" value="ADP-ribosylation/Crystallin J1"/>
    <property type="match status" value="1"/>
</dbReference>
<dbReference type="InterPro" id="IPR050792">
    <property type="entry name" value="ADP-ribosylglycohydrolase"/>
</dbReference>
<dbReference type="InterPro" id="IPR036705">
    <property type="entry name" value="Ribosyl_crysJ1_sf"/>
</dbReference>
<feature type="binding site" evidence="1">
    <location>
        <position position="35"/>
    </location>
    <ligand>
        <name>Mg(2+)</name>
        <dbReference type="ChEBI" id="CHEBI:18420"/>
        <label>1</label>
    </ligand>
</feature>
<dbReference type="Pfam" id="PF03747">
    <property type="entry name" value="ADP_ribosyl_GH"/>
    <property type="match status" value="1"/>
</dbReference>
<keyword evidence="2" id="KW-0378">Hydrolase</keyword>
<sequence length="264" mass="29814">MLGAIIGDIVGSRFEFGGQPQKDFTLFTNECSYTDDTICTVAVADAVLNNRDYKESLLDWCRRYPNPMGAYGNMFHQWINSDDPQPMNSYGNGSAMRVSPIGWLFPDWEEVIAEAKKSAEVSHNHPEGIKGAQCVAEVICWLKNMRYTKPDIERKVNKFYGYELPPMKDILKIGAQGHFDGTCQETVPMALRCFMDANDFEETIRLAVLCKGDTDTKACIAGSMAEAYYEVPGWMIEKAFSYLPNDMLAILEQFYDAIREGIKI</sequence>
<dbReference type="OrthoDB" id="9798107at2"/>
<keyword evidence="1" id="KW-0460">Magnesium</keyword>
<dbReference type="RefSeq" id="WP_130830536.1">
    <property type="nucleotide sequence ID" value="NZ_SDIK01000053.1"/>
</dbReference>
<feature type="binding site" evidence="1">
    <location>
        <position position="34"/>
    </location>
    <ligand>
        <name>Mg(2+)</name>
        <dbReference type="ChEBI" id="CHEBI:18420"/>
        <label>1</label>
    </ligand>
</feature>
<comment type="caution">
    <text evidence="2">The sequence shown here is derived from an EMBL/GenBank/DDBJ whole genome shotgun (WGS) entry which is preliminary data.</text>
</comment>
<dbReference type="PANTHER" id="PTHR16222">
    <property type="entry name" value="ADP-RIBOSYLGLYCOHYDROLASE"/>
    <property type="match status" value="1"/>
</dbReference>
<dbReference type="PANTHER" id="PTHR16222:SF12">
    <property type="entry name" value="ADP-RIBOSYLGLYCOHYDROLASE-RELATED"/>
    <property type="match status" value="1"/>
</dbReference>
<reference evidence="3" key="1">
    <citation type="submission" date="2019-05" db="EMBL/GenBank/DDBJ databases">
        <title>Prevotella brunnea sp. nov., isolated from a wound of a patient.</title>
        <authorList>
            <person name="Buhl M."/>
        </authorList>
    </citation>
    <scope>NUCLEOTIDE SEQUENCE [LARGE SCALE GENOMIC DNA]</scope>
    <source>
        <strain evidence="3">A2672</strain>
    </source>
</reference>
<evidence type="ECO:0000313" key="2">
    <source>
        <dbReference type="EMBL" id="TXJ61626.1"/>
    </source>
</evidence>
<dbReference type="InterPro" id="IPR005502">
    <property type="entry name" value="Ribosyl_crysJ1"/>
</dbReference>
<proteinExistence type="predicted"/>
<dbReference type="AlphaFoldDB" id="A0A5C8GII4"/>
<organism evidence="2 3">
    <name type="scientific">Prevotella brunnea</name>
    <dbReference type="NCBI Taxonomy" id="2508867"/>
    <lineage>
        <taxon>Bacteria</taxon>
        <taxon>Pseudomonadati</taxon>
        <taxon>Bacteroidota</taxon>
        <taxon>Bacteroidia</taxon>
        <taxon>Bacteroidales</taxon>
        <taxon>Prevotellaceae</taxon>
        <taxon>Prevotella</taxon>
    </lineage>
</organism>
<keyword evidence="1" id="KW-0479">Metal-binding</keyword>
<keyword evidence="3" id="KW-1185">Reference proteome</keyword>
<feature type="binding site" evidence="1">
    <location>
        <position position="216"/>
    </location>
    <ligand>
        <name>Mg(2+)</name>
        <dbReference type="ChEBI" id="CHEBI:18420"/>
        <label>1</label>
    </ligand>
</feature>
<evidence type="ECO:0000256" key="1">
    <source>
        <dbReference type="PIRSR" id="PIRSR605502-1"/>
    </source>
</evidence>
<dbReference type="EMBL" id="SDIK01000053">
    <property type="protein sequence ID" value="TXJ61626.1"/>
    <property type="molecule type" value="Genomic_DNA"/>
</dbReference>